<dbReference type="RefSeq" id="WP_157552013.1">
    <property type="nucleotide sequence ID" value="NZ_JABELX010000003.1"/>
</dbReference>
<evidence type="ECO:0000313" key="2">
    <source>
        <dbReference type="EMBL" id="NNH70199.1"/>
    </source>
</evidence>
<feature type="domain" description="DUF5753" evidence="1">
    <location>
        <begin position="3"/>
        <end position="173"/>
    </location>
</feature>
<keyword evidence="3" id="KW-1185">Reference proteome</keyword>
<dbReference type="InterPro" id="IPR043917">
    <property type="entry name" value="DUF5753"/>
</dbReference>
<gene>
    <name evidence="2" type="ORF">HLB23_10050</name>
</gene>
<protein>
    <submittedName>
        <fullName evidence="2">XRE family transcriptional regulator</fullName>
    </submittedName>
</protein>
<dbReference type="Proteomes" id="UP000586827">
    <property type="component" value="Unassembled WGS sequence"/>
</dbReference>
<accession>A0A849C5I9</accession>
<evidence type="ECO:0000313" key="3">
    <source>
        <dbReference type="Proteomes" id="UP000586827"/>
    </source>
</evidence>
<evidence type="ECO:0000259" key="1">
    <source>
        <dbReference type="Pfam" id="PF19054"/>
    </source>
</evidence>
<dbReference type="Pfam" id="PF19054">
    <property type="entry name" value="DUF5753"/>
    <property type="match status" value="1"/>
</dbReference>
<sequence>MTTATSHQLVLIPGILQTADYRRAIINATVPGLSAVDIERRLELAARRQARLADDELRLDAFVSESVLLHQPGGPHVMAKQLAKLVELGERANVSIRVVPHGAGMHPGLVVQSFTLLDFPPTASRLVEPPVVYTEGAEGALYLERDDVIDRYRHAVEGIREVALPEEATRELVLKIAKEYAA</sequence>
<proteinExistence type="predicted"/>
<reference evidence="2 3" key="1">
    <citation type="submission" date="2020-05" db="EMBL/GenBank/DDBJ databases">
        <title>MicrobeNet Type strains.</title>
        <authorList>
            <person name="Nicholson A.C."/>
        </authorList>
    </citation>
    <scope>NUCLEOTIDE SEQUENCE [LARGE SCALE GENOMIC DNA]</scope>
    <source>
        <strain evidence="2 3">JCM 3224</strain>
    </source>
</reference>
<dbReference type="EMBL" id="JABELX010000003">
    <property type="protein sequence ID" value="NNH70199.1"/>
    <property type="molecule type" value="Genomic_DNA"/>
</dbReference>
<name>A0A849C5I9_9NOCA</name>
<comment type="caution">
    <text evidence="2">The sequence shown here is derived from an EMBL/GenBank/DDBJ whole genome shotgun (WGS) entry which is preliminary data.</text>
</comment>
<dbReference type="AlphaFoldDB" id="A0A849C5I9"/>
<organism evidence="2 3">
    <name type="scientific">Nocardia uniformis</name>
    <dbReference type="NCBI Taxonomy" id="53432"/>
    <lineage>
        <taxon>Bacteria</taxon>
        <taxon>Bacillati</taxon>
        <taxon>Actinomycetota</taxon>
        <taxon>Actinomycetes</taxon>
        <taxon>Mycobacteriales</taxon>
        <taxon>Nocardiaceae</taxon>
        <taxon>Nocardia</taxon>
    </lineage>
</organism>